<evidence type="ECO:0000256" key="4">
    <source>
        <dbReference type="ARBA" id="ARBA00022598"/>
    </source>
</evidence>
<dbReference type="AlphaFoldDB" id="A0A098QY36"/>
<evidence type="ECO:0000256" key="2">
    <source>
        <dbReference type="ARBA" id="ARBA00004752"/>
    </source>
</evidence>
<organism evidence="8 9">
    <name type="scientific">Spirochaeta lutea</name>
    <dbReference type="NCBI Taxonomy" id="1480694"/>
    <lineage>
        <taxon>Bacteria</taxon>
        <taxon>Pseudomonadati</taxon>
        <taxon>Spirochaetota</taxon>
        <taxon>Spirochaetia</taxon>
        <taxon>Spirochaetales</taxon>
        <taxon>Spirochaetaceae</taxon>
        <taxon>Spirochaeta</taxon>
    </lineage>
</organism>
<dbReference type="Gene3D" id="3.40.1190.10">
    <property type="entry name" value="Mur-like, catalytic domain"/>
    <property type="match status" value="1"/>
</dbReference>
<dbReference type="Gene3D" id="3.90.190.20">
    <property type="entry name" value="Mur ligase, C-terminal domain"/>
    <property type="match status" value="1"/>
</dbReference>
<keyword evidence="4" id="KW-0436">Ligase</keyword>
<dbReference type="GO" id="GO:0005524">
    <property type="term" value="F:ATP binding"/>
    <property type="evidence" value="ECO:0007669"/>
    <property type="project" value="UniProtKB-KW"/>
</dbReference>
<evidence type="ECO:0000256" key="3">
    <source>
        <dbReference type="ARBA" id="ARBA00022490"/>
    </source>
</evidence>
<dbReference type="InterPro" id="IPR036615">
    <property type="entry name" value="Mur_ligase_C_dom_sf"/>
</dbReference>
<dbReference type="EMBL" id="JNUP01000066">
    <property type="protein sequence ID" value="KGE71382.1"/>
    <property type="molecule type" value="Genomic_DNA"/>
</dbReference>
<comment type="subcellular location">
    <subcellularLocation>
        <location evidence="1">Cytoplasm</location>
    </subcellularLocation>
</comment>
<evidence type="ECO:0000313" key="9">
    <source>
        <dbReference type="Proteomes" id="UP000029692"/>
    </source>
</evidence>
<dbReference type="GO" id="GO:0009252">
    <property type="term" value="P:peptidoglycan biosynthetic process"/>
    <property type="evidence" value="ECO:0007669"/>
    <property type="project" value="UniProtKB-UniPathway"/>
</dbReference>
<dbReference type="NCBIfam" id="TIGR01087">
    <property type="entry name" value="murD"/>
    <property type="match status" value="1"/>
</dbReference>
<dbReference type="PANTHER" id="PTHR43692:SF1">
    <property type="entry name" value="UDP-N-ACETYLMURAMOYLALANINE--D-GLUTAMATE LIGASE"/>
    <property type="match status" value="1"/>
</dbReference>
<protein>
    <recommendedName>
        <fullName evidence="7">Mur ligase central domain-containing protein</fullName>
    </recommendedName>
</protein>
<dbReference type="GO" id="GO:0008764">
    <property type="term" value="F:UDP-N-acetylmuramoylalanine-D-glutamate ligase activity"/>
    <property type="evidence" value="ECO:0007669"/>
    <property type="project" value="InterPro"/>
</dbReference>
<evidence type="ECO:0000256" key="6">
    <source>
        <dbReference type="ARBA" id="ARBA00022840"/>
    </source>
</evidence>
<dbReference type="InterPro" id="IPR036565">
    <property type="entry name" value="Mur-like_cat_sf"/>
</dbReference>
<dbReference type="GO" id="GO:0051301">
    <property type="term" value="P:cell division"/>
    <property type="evidence" value="ECO:0007669"/>
    <property type="project" value="InterPro"/>
</dbReference>
<keyword evidence="3" id="KW-0963">Cytoplasm</keyword>
<dbReference type="SUPFAM" id="SSF51984">
    <property type="entry name" value="MurCD N-terminal domain"/>
    <property type="match status" value="1"/>
</dbReference>
<keyword evidence="5" id="KW-0547">Nucleotide-binding</keyword>
<feature type="domain" description="Mur ligase central" evidence="7">
    <location>
        <begin position="118"/>
        <end position="277"/>
    </location>
</feature>
<dbReference type="SUPFAM" id="SSF53244">
    <property type="entry name" value="MurD-like peptide ligases, peptide-binding domain"/>
    <property type="match status" value="1"/>
</dbReference>
<evidence type="ECO:0000256" key="1">
    <source>
        <dbReference type="ARBA" id="ARBA00004496"/>
    </source>
</evidence>
<comment type="caution">
    <text evidence="8">The sequence shown here is derived from an EMBL/GenBank/DDBJ whole genome shotgun (WGS) entry which is preliminary data.</text>
</comment>
<dbReference type="Gene3D" id="3.40.50.720">
    <property type="entry name" value="NAD(P)-binding Rossmann-like Domain"/>
    <property type="match status" value="1"/>
</dbReference>
<name>A0A098QY36_9SPIO</name>
<gene>
    <name evidence="8" type="ORF">DC28_11285</name>
</gene>
<accession>A0A098QY36</accession>
<dbReference type="STRING" id="1480694.DC28_11285"/>
<dbReference type="InterPro" id="IPR013221">
    <property type="entry name" value="Mur_ligase_cen"/>
</dbReference>
<dbReference type="PANTHER" id="PTHR43692">
    <property type="entry name" value="UDP-N-ACETYLMURAMOYLALANINE--D-GLUTAMATE LIGASE"/>
    <property type="match status" value="1"/>
</dbReference>
<dbReference type="OrthoDB" id="9809796at2"/>
<evidence type="ECO:0000256" key="5">
    <source>
        <dbReference type="ARBA" id="ARBA00022741"/>
    </source>
</evidence>
<dbReference type="GO" id="GO:0005737">
    <property type="term" value="C:cytoplasm"/>
    <property type="evidence" value="ECO:0007669"/>
    <property type="project" value="UniProtKB-SubCell"/>
</dbReference>
<reference evidence="8 9" key="1">
    <citation type="submission" date="2014-05" db="EMBL/GenBank/DDBJ databases">
        <title>De novo Genome Sequence of Spirocheata sp.</title>
        <authorList>
            <person name="Shivani Y."/>
            <person name="Subhash Y."/>
            <person name="Tushar L."/>
            <person name="Sasikala C."/>
            <person name="Ramana C.V."/>
        </authorList>
    </citation>
    <scope>NUCLEOTIDE SEQUENCE [LARGE SCALE GENOMIC DNA]</scope>
    <source>
        <strain evidence="8 9">JC230</strain>
    </source>
</reference>
<dbReference type="RefSeq" id="WP_037548576.1">
    <property type="nucleotide sequence ID" value="NZ_JNUP01000066.1"/>
</dbReference>
<sequence>MKSLKNPSDLAGLKVTVQGLGLHGGGVATARYLARHGALVTATDLRSETVLAPSIQSLEGLPIRFVLGCHEDRDFSAADLVIKNPAVRRDNPYLAMARNIHTDISLFLGFYTGPVLGITGSKGKSSTASALHHGLRQTIPGTRLGGNITVSPLAFLDEILGDSHAPGHAPAPGAPVQSLPPVVLELSSFQLGDLPLSSTQFTGLFSGITNIHRDHQDYYGAMEPYVADKELIYQHQPRSARGVFFTSQDWGRSFARRAIARGAGDVWAVRENANSSDGQDSPDTTFSGSFYLADRGGRELWGMCHPRNRAPFAVFSENRRVAGAQQGLNLLFAAAGMEKFGVDPGQILQALDSYPGIEHRMEFCGQVNGVDCYNDSAATIPEAVLSAVQSLAAPVHLVTGGTDKNLDFSLFSRIGALPATISVLDGSAAPGITRALREAGRPYSGPHPDLKSSVTAALDNARQGEVLIFSPGCASFGMFLNEFDRGRRFKALIADLARGAP</sequence>
<dbReference type="Pfam" id="PF08245">
    <property type="entry name" value="Mur_ligase_M"/>
    <property type="match status" value="1"/>
</dbReference>
<dbReference type="SUPFAM" id="SSF53623">
    <property type="entry name" value="MurD-like peptide ligases, catalytic domain"/>
    <property type="match status" value="1"/>
</dbReference>
<proteinExistence type="predicted"/>
<keyword evidence="6" id="KW-0067">ATP-binding</keyword>
<dbReference type="GO" id="GO:0008360">
    <property type="term" value="P:regulation of cell shape"/>
    <property type="evidence" value="ECO:0007669"/>
    <property type="project" value="InterPro"/>
</dbReference>
<dbReference type="eggNOG" id="COG0771">
    <property type="taxonomic scope" value="Bacteria"/>
</dbReference>
<comment type="pathway">
    <text evidence="2">Cell wall biogenesis; peptidoglycan biosynthesis.</text>
</comment>
<dbReference type="Proteomes" id="UP000029692">
    <property type="component" value="Unassembled WGS sequence"/>
</dbReference>
<dbReference type="UniPathway" id="UPA00219"/>
<dbReference type="InterPro" id="IPR005762">
    <property type="entry name" value="MurD"/>
</dbReference>
<keyword evidence="9" id="KW-1185">Reference proteome</keyword>
<evidence type="ECO:0000259" key="7">
    <source>
        <dbReference type="Pfam" id="PF08245"/>
    </source>
</evidence>
<dbReference type="Pfam" id="PF21799">
    <property type="entry name" value="MurD-like_N"/>
    <property type="match status" value="1"/>
</dbReference>
<evidence type="ECO:0000313" key="8">
    <source>
        <dbReference type="EMBL" id="KGE71382.1"/>
    </source>
</evidence>